<name>G7VIH2_9CREN</name>
<dbReference type="KEGG" id="pyr:P186_2057"/>
<proteinExistence type="predicted"/>
<accession>G7VIH2</accession>
<dbReference type="BioCyc" id="PSP1104324:GJSN-2008-MONOMER"/>
<dbReference type="STRING" id="1104324.P186_2057"/>
<protein>
    <submittedName>
        <fullName evidence="1">Uncharacterized protein</fullName>
    </submittedName>
</protein>
<keyword evidence="2" id="KW-1185">Reference proteome</keyword>
<dbReference type="AlphaFoldDB" id="G7VIH2"/>
<evidence type="ECO:0000313" key="1">
    <source>
        <dbReference type="EMBL" id="AET33452.1"/>
    </source>
</evidence>
<dbReference type="GeneID" id="11596545"/>
<dbReference type="RefSeq" id="WP_014289277.1">
    <property type="nucleotide sequence ID" value="NC_016645.1"/>
</dbReference>
<dbReference type="eggNOG" id="arCOG01314">
    <property type="taxonomic scope" value="Archaea"/>
</dbReference>
<organism evidence="1 2">
    <name type="scientific">Pyrobaculum ferrireducens</name>
    <dbReference type="NCBI Taxonomy" id="1104324"/>
    <lineage>
        <taxon>Archaea</taxon>
        <taxon>Thermoproteota</taxon>
        <taxon>Thermoprotei</taxon>
        <taxon>Thermoproteales</taxon>
        <taxon>Thermoproteaceae</taxon>
        <taxon>Pyrobaculum</taxon>
    </lineage>
</organism>
<dbReference type="OrthoDB" id="381755at2157"/>
<dbReference type="HOGENOM" id="CLU_1286390_0_0_2"/>
<reference evidence="1 2" key="1">
    <citation type="journal article" date="2012" name="J. Bacteriol.">
        <title>Complete genome sequence of strain 1860, a crenarchaeon of the genus pyrobaculum able to grow with various electron acceptors.</title>
        <authorList>
            <person name="Mardanov A.V."/>
            <person name="Gumerov V.M."/>
            <person name="Slobodkina G.B."/>
            <person name="Beletsky A.V."/>
            <person name="Bonch-Osmolovskaya E.A."/>
            <person name="Ravin N.V."/>
            <person name="Skryabin K.G."/>
        </authorList>
    </citation>
    <scope>NUCLEOTIDE SEQUENCE [LARGE SCALE GENOMIC DNA]</scope>
    <source>
        <strain evidence="1 2">1860</strain>
    </source>
</reference>
<sequence>MYRAAIATAALVLLLLYLTPSTTPFSPYNTGPDGLSKAVEMCRVEEDADVFIIAPGASVPGLNVTASTSKIVDPLTNAGDPYIPLASVGQYAVIAPNATPLRGPGLVVVSTSPTSFADTSRGPYALGLAVAVGNRTIYIYHASLFTNRAVDRNLKFIQEVCRRPVKVVVAGGDLSHTFHEAARAIGKWLAPMLITAISLYLLKTWRTWPRRRES</sequence>
<dbReference type="EMBL" id="CP003098">
    <property type="protein sequence ID" value="AET33452.1"/>
    <property type="molecule type" value="Genomic_DNA"/>
</dbReference>
<dbReference type="Proteomes" id="UP000005867">
    <property type="component" value="Chromosome"/>
</dbReference>
<gene>
    <name evidence="1" type="ORF">P186_2057</name>
</gene>
<evidence type="ECO:0000313" key="2">
    <source>
        <dbReference type="Proteomes" id="UP000005867"/>
    </source>
</evidence>